<protein>
    <recommendedName>
        <fullName evidence="4">DUF417 domain-containing protein</fullName>
    </recommendedName>
</protein>
<keyword evidence="3" id="KW-1185">Reference proteome</keyword>
<accession>A0ABQ1UFY8</accession>
<evidence type="ECO:0008006" key="4">
    <source>
        <dbReference type="Google" id="ProtNLM"/>
    </source>
</evidence>
<feature type="transmembrane region" description="Helical" evidence="1">
    <location>
        <begin position="75"/>
        <end position="101"/>
    </location>
</feature>
<feature type="transmembrane region" description="Helical" evidence="1">
    <location>
        <begin position="37"/>
        <end position="55"/>
    </location>
</feature>
<gene>
    <name evidence="2" type="ORF">GCM10008027_45270</name>
</gene>
<evidence type="ECO:0000313" key="3">
    <source>
        <dbReference type="Proteomes" id="UP000638462"/>
    </source>
</evidence>
<dbReference type="Pfam" id="PF04224">
    <property type="entry name" value="DUF417"/>
    <property type="match status" value="1"/>
</dbReference>
<feature type="transmembrane region" description="Helical" evidence="1">
    <location>
        <begin position="151"/>
        <end position="171"/>
    </location>
</feature>
<dbReference type="Proteomes" id="UP000638462">
    <property type="component" value="Unassembled WGS sequence"/>
</dbReference>
<comment type="caution">
    <text evidence="2">The sequence shown here is derived from an EMBL/GenBank/DDBJ whole genome shotgun (WGS) entry which is preliminary data.</text>
</comment>
<proteinExistence type="predicted"/>
<reference evidence="3" key="1">
    <citation type="journal article" date="2019" name="Int. J. Syst. Evol. Microbiol.">
        <title>The Global Catalogue of Microorganisms (GCM) 10K type strain sequencing project: providing services to taxonomists for standard genome sequencing and annotation.</title>
        <authorList>
            <consortium name="The Broad Institute Genomics Platform"/>
            <consortium name="The Broad Institute Genome Sequencing Center for Infectious Disease"/>
            <person name="Wu L."/>
            <person name="Ma J."/>
        </authorList>
    </citation>
    <scope>NUCLEOTIDE SEQUENCE [LARGE SCALE GENOMIC DNA]</scope>
    <source>
        <strain evidence="3">CGMCC 1.15394</strain>
    </source>
</reference>
<keyword evidence="1" id="KW-0812">Transmembrane</keyword>
<evidence type="ECO:0000256" key="1">
    <source>
        <dbReference type="SAM" id="Phobius"/>
    </source>
</evidence>
<organism evidence="2 3">
    <name type="scientific">Pseudoalteromonas gelatinilytica</name>
    <dbReference type="NCBI Taxonomy" id="1703256"/>
    <lineage>
        <taxon>Bacteria</taxon>
        <taxon>Pseudomonadati</taxon>
        <taxon>Pseudomonadota</taxon>
        <taxon>Gammaproteobacteria</taxon>
        <taxon>Alteromonadales</taxon>
        <taxon>Pseudoalteromonadaceae</taxon>
        <taxon>Pseudoalteromonas</taxon>
    </lineage>
</organism>
<dbReference type="InterPro" id="IPR007339">
    <property type="entry name" value="RclC-like"/>
</dbReference>
<dbReference type="RefSeq" id="WP_188731948.1">
    <property type="nucleotide sequence ID" value="NZ_BMIT01000043.1"/>
</dbReference>
<dbReference type="PANTHER" id="PTHR40106">
    <property type="entry name" value="INNER MEMBRANE PROTEIN RCLC"/>
    <property type="match status" value="1"/>
</dbReference>
<keyword evidence="1" id="KW-1133">Transmembrane helix</keyword>
<name>A0ABQ1UFY8_9GAMM</name>
<evidence type="ECO:0000313" key="2">
    <source>
        <dbReference type="EMBL" id="GGF15410.1"/>
    </source>
</evidence>
<sequence length="174" mass="18164">MTSTTLENTTVNAVTNNTQNRINELSFAEKVVKVGDYALRFSVVTVLLWIGAMKFSAYEAGAIEGLVASSPLTSWLYSVFSLQGASNLIGSVEIITALALLAAPFNRVIGVIGSVAAIATFAVTSSFLLSAPVWEASLGGFPALNVVPGQFLLKDIVLLAAAISLLGKSLVKAQ</sequence>
<dbReference type="EMBL" id="BMIT01000043">
    <property type="protein sequence ID" value="GGF15410.1"/>
    <property type="molecule type" value="Genomic_DNA"/>
</dbReference>
<dbReference type="PANTHER" id="PTHR40106:SF1">
    <property type="entry name" value="INNER MEMBRANE PROTEIN RCLC"/>
    <property type="match status" value="1"/>
</dbReference>
<keyword evidence="1" id="KW-0472">Membrane</keyword>
<feature type="transmembrane region" description="Helical" evidence="1">
    <location>
        <begin position="108"/>
        <end position="131"/>
    </location>
</feature>